<organism evidence="2 3">
    <name type="scientific">Plasmodium inui San Antonio 1</name>
    <dbReference type="NCBI Taxonomy" id="1237626"/>
    <lineage>
        <taxon>Eukaryota</taxon>
        <taxon>Sar</taxon>
        <taxon>Alveolata</taxon>
        <taxon>Apicomplexa</taxon>
        <taxon>Aconoidasida</taxon>
        <taxon>Haemosporida</taxon>
        <taxon>Plasmodiidae</taxon>
        <taxon>Plasmodium</taxon>
        <taxon>Plasmodium (Plasmodium)</taxon>
    </lineage>
</organism>
<dbReference type="GeneID" id="20040330"/>
<reference evidence="2 3" key="1">
    <citation type="submission" date="2013-02" db="EMBL/GenBank/DDBJ databases">
        <title>The Genome Sequence of Plasmodium inui San Antonio 1.</title>
        <authorList>
            <consortium name="The Broad Institute Genome Sequencing Platform"/>
            <consortium name="The Broad Institute Genome Sequencing Center for Infectious Disease"/>
            <person name="Neafsey D."/>
            <person name="Cheeseman I."/>
            <person name="Volkman S."/>
            <person name="Adams J."/>
            <person name="Walker B."/>
            <person name="Young S.K."/>
            <person name="Zeng Q."/>
            <person name="Gargeya S."/>
            <person name="Fitzgerald M."/>
            <person name="Haas B."/>
            <person name="Abouelleil A."/>
            <person name="Alvarado L."/>
            <person name="Arachchi H.M."/>
            <person name="Berlin A.M."/>
            <person name="Chapman S.B."/>
            <person name="Dewar J."/>
            <person name="Goldberg J."/>
            <person name="Griggs A."/>
            <person name="Gujja S."/>
            <person name="Hansen M."/>
            <person name="Howarth C."/>
            <person name="Imamovic A."/>
            <person name="Larimer J."/>
            <person name="McCowan C."/>
            <person name="Murphy C."/>
            <person name="Neiman D."/>
            <person name="Pearson M."/>
            <person name="Priest M."/>
            <person name="Roberts A."/>
            <person name="Saif S."/>
            <person name="Shea T."/>
            <person name="Sisk P."/>
            <person name="Sykes S."/>
            <person name="Wortman J."/>
            <person name="Nusbaum C."/>
            <person name="Birren B."/>
        </authorList>
    </citation>
    <scope>NUCLEOTIDE SEQUENCE [LARGE SCALE GENOMIC DNA]</scope>
    <source>
        <strain evidence="2 3">San Antonio 1</strain>
    </source>
</reference>
<dbReference type="EMBL" id="KI965495">
    <property type="protein sequence ID" value="EUD64540.1"/>
    <property type="molecule type" value="Genomic_DNA"/>
</dbReference>
<protein>
    <submittedName>
        <fullName evidence="2">Uncharacterized protein</fullName>
    </submittedName>
</protein>
<dbReference type="Proteomes" id="UP000030640">
    <property type="component" value="Unassembled WGS sequence"/>
</dbReference>
<evidence type="ECO:0000313" key="3">
    <source>
        <dbReference type="Proteomes" id="UP000030640"/>
    </source>
</evidence>
<evidence type="ECO:0000256" key="1">
    <source>
        <dbReference type="SAM" id="MobiDB-lite"/>
    </source>
</evidence>
<accession>W6ZZ50</accession>
<feature type="compositionally biased region" description="Basic and acidic residues" evidence="1">
    <location>
        <begin position="97"/>
        <end position="107"/>
    </location>
</feature>
<feature type="region of interest" description="Disordered" evidence="1">
    <location>
        <begin position="50"/>
        <end position="107"/>
    </location>
</feature>
<dbReference type="VEuPathDB" id="PlasmoDB:C922_05056"/>
<feature type="compositionally biased region" description="Basic residues" evidence="1">
    <location>
        <begin position="52"/>
        <end position="68"/>
    </location>
</feature>
<name>W6ZZ50_9APIC</name>
<dbReference type="RefSeq" id="XP_008818851.1">
    <property type="nucleotide sequence ID" value="XM_008820629.1"/>
</dbReference>
<gene>
    <name evidence="2" type="ORF">C922_05056</name>
</gene>
<dbReference type="AlphaFoldDB" id="W6ZZ50"/>
<proteinExistence type="predicted"/>
<sequence length="107" mass="12933">MDQNITEERILMKKHDIQYNISAMRHPEWHLHNDVTSRKIFTIIEAKEHLQRDRRRKRRGHTRRRKNLDKKNKERNNILTMPREGGIFIGESQTRGHLQEAAKEARS</sequence>
<evidence type="ECO:0000313" key="2">
    <source>
        <dbReference type="EMBL" id="EUD64540.1"/>
    </source>
</evidence>
<keyword evidence="3" id="KW-1185">Reference proteome</keyword>